<sequence>MLDRNALADLRTVFYIPSALESELTGVWAYNHRDGVSLPNPWELAATRNKIGDQFGRVGIIITDGMNGPILTLFTRPAQDGADIKELYEKYLEAARNLRKRLALASPYEPLARAAKEDRWADVDAMVDRGMWSTFDQRAREPVDSRASGRKFREILEIAYREQLVELGAHLYEHGEVFGEDLSLTLTEFVLKYQDRLRSLK</sequence>
<evidence type="ECO:0000313" key="2">
    <source>
        <dbReference type="Proteomes" id="UP000178845"/>
    </source>
</evidence>
<gene>
    <name evidence="1" type="ORF">A3I53_02195</name>
</gene>
<name>A0A1F5HUP5_9BACT</name>
<dbReference type="Proteomes" id="UP000178845">
    <property type="component" value="Unassembled WGS sequence"/>
</dbReference>
<accession>A0A1F5HUP5</accession>
<dbReference type="AlphaFoldDB" id="A0A1F5HUP5"/>
<comment type="caution">
    <text evidence="1">The sequence shown here is derived from an EMBL/GenBank/DDBJ whole genome shotgun (WGS) entry which is preliminary data.</text>
</comment>
<reference evidence="1 2" key="1">
    <citation type="journal article" date="2016" name="Nat. Commun.">
        <title>Thousands of microbial genomes shed light on interconnected biogeochemical processes in an aquifer system.</title>
        <authorList>
            <person name="Anantharaman K."/>
            <person name="Brown C.T."/>
            <person name="Hug L.A."/>
            <person name="Sharon I."/>
            <person name="Castelle C.J."/>
            <person name="Probst A.J."/>
            <person name="Thomas B.C."/>
            <person name="Singh A."/>
            <person name="Wilkins M.J."/>
            <person name="Karaoz U."/>
            <person name="Brodie E.L."/>
            <person name="Williams K.H."/>
            <person name="Hubbard S.S."/>
            <person name="Banfield J.F."/>
        </authorList>
    </citation>
    <scope>NUCLEOTIDE SEQUENCE [LARGE SCALE GENOMIC DNA]</scope>
</reference>
<protein>
    <submittedName>
        <fullName evidence="1">Uncharacterized protein</fullName>
    </submittedName>
</protein>
<organism evidence="1 2">
    <name type="scientific">Candidatus Curtissbacteria bacterium RIFCSPLOWO2_02_FULL_40_13b</name>
    <dbReference type="NCBI Taxonomy" id="1797733"/>
    <lineage>
        <taxon>Bacteria</taxon>
        <taxon>Candidatus Curtissiibacteriota</taxon>
    </lineage>
</organism>
<dbReference type="EMBL" id="MFBW01000031">
    <property type="protein sequence ID" value="OGE07786.1"/>
    <property type="molecule type" value="Genomic_DNA"/>
</dbReference>
<proteinExistence type="predicted"/>
<evidence type="ECO:0000313" key="1">
    <source>
        <dbReference type="EMBL" id="OGE07786.1"/>
    </source>
</evidence>